<reference evidence="3 4" key="1">
    <citation type="submission" date="2021-03" db="EMBL/GenBank/DDBJ databases">
        <title>Genomic Encyclopedia of Type Strains, Phase IV (KMG-IV): sequencing the most valuable type-strain genomes for metagenomic binning, comparative biology and taxonomic classification.</title>
        <authorList>
            <person name="Goeker M."/>
        </authorList>
    </citation>
    <scope>NUCLEOTIDE SEQUENCE [LARGE SCALE GENOMIC DNA]</scope>
    <source>
        <strain evidence="3 4">DSM 27512</strain>
    </source>
</reference>
<dbReference type="EMBL" id="JAGGLI010000001">
    <property type="protein sequence ID" value="MBP2026378.1"/>
    <property type="molecule type" value="Genomic_DNA"/>
</dbReference>
<dbReference type="InterPro" id="IPR052899">
    <property type="entry name" value="Class-I_DAHP_synthase"/>
</dbReference>
<dbReference type="NCBIfam" id="NF006421">
    <property type="entry name" value="PRK08673.1"/>
    <property type="match status" value="1"/>
</dbReference>
<dbReference type="SUPFAM" id="SSF51569">
    <property type="entry name" value="Aldolase"/>
    <property type="match status" value="1"/>
</dbReference>
<dbReference type="InterPro" id="IPR006218">
    <property type="entry name" value="DAHP1/KDSA"/>
</dbReference>
<evidence type="ECO:0000256" key="1">
    <source>
        <dbReference type="ARBA" id="ARBA00022679"/>
    </source>
</evidence>
<keyword evidence="1 3" id="KW-0808">Transferase</keyword>
<organism evidence="3 4">
    <name type="scientific">Acetoanaerobium pronyense</name>
    <dbReference type="NCBI Taxonomy" id="1482736"/>
    <lineage>
        <taxon>Bacteria</taxon>
        <taxon>Bacillati</taxon>
        <taxon>Bacillota</taxon>
        <taxon>Clostridia</taxon>
        <taxon>Peptostreptococcales</taxon>
        <taxon>Filifactoraceae</taxon>
        <taxon>Acetoanaerobium</taxon>
    </lineage>
</organism>
<dbReference type="Gene3D" id="3.20.20.70">
    <property type="entry name" value="Aldolase class I"/>
    <property type="match status" value="1"/>
</dbReference>
<dbReference type="Pfam" id="PF00793">
    <property type="entry name" value="DAHP_synth_1"/>
    <property type="match status" value="1"/>
</dbReference>
<dbReference type="EC" id="2.5.1.54" evidence="3"/>
<dbReference type="InterPro" id="IPR013785">
    <property type="entry name" value="Aldolase_TIM"/>
</dbReference>
<dbReference type="PANTHER" id="PTHR43018">
    <property type="entry name" value="PHOSPHO-2-DEHYDRO-3-DEOXYHEPTONATE ALDOLASE"/>
    <property type="match status" value="1"/>
</dbReference>
<dbReference type="Proteomes" id="UP001314903">
    <property type="component" value="Unassembled WGS sequence"/>
</dbReference>
<dbReference type="NCBIfam" id="TIGR01361">
    <property type="entry name" value="DAHP_synth_Bsub"/>
    <property type="match status" value="1"/>
</dbReference>
<dbReference type="InterPro" id="IPR006268">
    <property type="entry name" value="DAHP_syn_2"/>
</dbReference>
<evidence type="ECO:0000313" key="4">
    <source>
        <dbReference type="Proteomes" id="UP001314903"/>
    </source>
</evidence>
<keyword evidence="4" id="KW-1185">Reference proteome</keyword>
<proteinExistence type="predicted"/>
<feature type="domain" description="DAHP synthetase I/KDSA" evidence="2">
    <location>
        <begin position="24"/>
        <end position="251"/>
    </location>
</feature>
<comment type="caution">
    <text evidence="3">The sequence shown here is derived from an EMBL/GenBank/DDBJ whole genome shotgun (WGS) entry which is preliminary data.</text>
</comment>
<sequence length="257" mass="28165">MLSKMLSNIKKPIIGSSLDMSKEKLIIGGPCAIESYEQLKETAVFIKSLGVNVLRGGAYKPRTSPFSFQGMRKEGLDILVSVKREVGIMAITEAIDERSLEEVYEVSDIIQIGSRNMQNFSLLSEAGKLNKPVLLKRGMSATIKEWVNAAEYIAKEGNTDIIMCERGIRTFNDYTRNTLDLSAVPIIKQETGLSIIVDPSHGTGKRNLIKPMSLAAMACGADGLIIEVHPDPSRALSDGEQSLNFKDFTDLVKALRG</sequence>
<dbReference type="GO" id="GO:0003849">
    <property type="term" value="F:3-deoxy-7-phosphoheptulonate synthase activity"/>
    <property type="evidence" value="ECO:0007669"/>
    <property type="project" value="UniProtKB-EC"/>
</dbReference>
<dbReference type="PANTHER" id="PTHR43018:SF2">
    <property type="entry name" value="PHOSPHO-2-DEHYDRO-3-DEOXYHEPTONATE ALDOLASE"/>
    <property type="match status" value="1"/>
</dbReference>
<dbReference type="RefSeq" id="WP_209658359.1">
    <property type="nucleotide sequence ID" value="NZ_JAGGLI010000001.1"/>
</dbReference>
<evidence type="ECO:0000313" key="3">
    <source>
        <dbReference type="EMBL" id="MBP2026378.1"/>
    </source>
</evidence>
<evidence type="ECO:0000259" key="2">
    <source>
        <dbReference type="Pfam" id="PF00793"/>
    </source>
</evidence>
<dbReference type="NCBIfam" id="NF009239">
    <property type="entry name" value="PRK12595.1"/>
    <property type="match status" value="1"/>
</dbReference>
<accession>A0ABS4KF45</accession>
<name>A0ABS4KF45_9FIRM</name>
<protein>
    <submittedName>
        <fullName evidence="3">3-deoxy-7-phosphoheptulonate synthase</fullName>
        <ecNumber evidence="3">2.5.1.54</ecNumber>
    </submittedName>
</protein>
<gene>
    <name evidence="3" type="ORF">J2Z35_000167</name>
</gene>